<evidence type="ECO:0000256" key="6">
    <source>
        <dbReference type="ARBA" id="ARBA00022837"/>
    </source>
</evidence>
<evidence type="ECO:0000256" key="12">
    <source>
        <dbReference type="ARBA" id="ARBA00023163"/>
    </source>
</evidence>
<dbReference type="PIRSF" id="PIRSF002937">
    <property type="entry name" value="Res_reg_Spo0A"/>
    <property type="match status" value="1"/>
</dbReference>
<dbReference type="Gene3D" id="3.40.50.2300">
    <property type="match status" value="1"/>
</dbReference>
<evidence type="ECO:0000256" key="8">
    <source>
        <dbReference type="ARBA" id="ARBA00023012"/>
    </source>
</evidence>
<dbReference type="InterPro" id="IPR011006">
    <property type="entry name" value="CheY-like_superfamily"/>
</dbReference>
<dbReference type="GO" id="GO:0003700">
    <property type="term" value="F:DNA-binding transcription factor activity"/>
    <property type="evidence" value="ECO:0007669"/>
    <property type="project" value="InterPro"/>
</dbReference>
<dbReference type="SUPFAM" id="SSF52172">
    <property type="entry name" value="CheY-like"/>
    <property type="match status" value="1"/>
</dbReference>
<dbReference type="GO" id="GO:0000156">
    <property type="term" value="F:phosphorelay response regulator activity"/>
    <property type="evidence" value="ECO:0007669"/>
    <property type="project" value="TreeGrafter"/>
</dbReference>
<dbReference type="InterPro" id="IPR014879">
    <property type="entry name" value="Spo0A_C"/>
</dbReference>
<dbReference type="RefSeq" id="WP_213144287.1">
    <property type="nucleotide sequence ID" value="NZ_JAGYPE020000039.1"/>
</dbReference>
<dbReference type="Pfam" id="PF00072">
    <property type="entry name" value="Response_reg"/>
    <property type="match status" value="1"/>
</dbReference>
<dbReference type="NCBIfam" id="TIGR02875">
    <property type="entry name" value="spore_0_A"/>
    <property type="match status" value="1"/>
</dbReference>
<dbReference type="GO" id="GO:0051606">
    <property type="term" value="P:detection of stimulus"/>
    <property type="evidence" value="ECO:0007669"/>
    <property type="project" value="UniProtKB-UniRule"/>
</dbReference>
<dbReference type="EMBL" id="JAGYPE020000039">
    <property type="protein sequence ID" value="MCH6267609.1"/>
    <property type="molecule type" value="Genomic_DNA"/>
</dbReference>
<keyword evidence="9 14" id="KW-0805">Transcription regulation</keyword>
<keyword evidence="4 14" id="KW-0678">Repressor</keyword>
<evidence type="ECO:0000256" key="5">
    <source>
        <dbReference type="ARBA" id="ARBA00022553"/>
    </source>
</evidence>
<evidence type="ECO:0000256" key="13">
    <source>
        <dbReference type="ARBA" id="ARBA00025691"/>
    </source>
</evidence>
<reference evidence="18" key="1">
    <citation type="submission" date="2021-05" db="EMBL/GenBank/DDBJ databases">
        <title>Novel Bacillus species.</title>
        <authorList>
            <person name="Liu G."/>
        </authorList>
    </citation>
    <scope>NUCLEOTIDE SEQUENCE</scope>
    <source>
        <strain evidence="18 20">FJAT-50051</strain>
    </source>
</reference>
<protein>
    <recommendedName>
        <fullName evidence="2 14">Stage 0 sporulation protein A</fullName>
    </recommendedName>
</protein>
<keyword evidence="3 14" id="KW-0963">Cytoplasm</keyword>
<dbReference type="GO" id="GO:0042173">
    <property type="term" value="P:regulation of sporulation resulting in formation of a cellular spore"/>
    <property type="evidence" value="ECO:0007669"/>
    <property type="project" value="InterPro"/>
</dbReference>
<dbReference type="Proteomes" id="UP000677265">
    <property type="component" value="Unassembled WGS sequence"/>
</dbReference>
<dbReference type="InterPro" id="IPR012052">
    <property type="entry name" value="Spore_0_A"/>
</dbReference>
<evidence type="ECO:0000256" key="14">
    <source>
        <dbReference type="PIRNR" id="PIRNR002937"/>
    </source>
</evidence>
<feature type="binding site" evidence="15">
    <location>
        <position position="8"/>
    </location>
    <ligand>
        <name>Ca(2+)</name>
        <dbReference type="ChEBI" id="CHEBI:29108"/>
    </ligand>
</feature>
<evidence type="ECO:0000256" key="10">
    <source>
        <dbReference type="ARBA" id="ARBA00023125"/>
    </source>
</evidence>
<evidence type="ECO:0000256" key="7">
    <source>
        <dbReference type="ARBA" id="ARBA00022969"/>
    </source>
</evidence>
<evidence type="ECO:0000256" key="2">
    <source>
        <dbReference type="ARBA" id="ARBA00015699"/>
    </source>
</evidence>
<keyword evidence="14 15" id="KW-0479">Metal-binding</keyword>
<feature type="binding site" evidence="15">
    <location>
        <position position="9"/>
    </location>
    <ligand>
        <name>Ca(2+)</name>
        <dbReference type="ChEBI" id="CHEBI:29108"/>
    </ligand>
</feature>
<feature type="domain" description="Response regulatory" evidence="17">
    <location>
        <begin position="3"/>
        <end position="119"/>
    </location>
</feature>
<comment type="subcellular location">
    <subcellularLocation>
        <location evidence="1 14">Cytoplasm</location>
    </subcellularLocation>
</comment>
<evidence type="ECO:0000256" key="11">
    <source>
        <dbReference type="ARBA" id="ARBA00023159"/>
    </source>
</evidence>
<dbReference type="Pfam" id="PF08769">
    <property type="entry name" value="Spo0A_C"/>
    <property type="match status" value="1"/>
</dbReference>
<dbReference type="PANTHER" id="PTHR45526">
    <property type="entry name" value="TRANSCRIPTIONAL REGULATORY PROTEIN DPIA"/>
    <property type="match status" value="1"/>
</dbReference>
<evidence type="ECO:0000256" key="1">
    <source>
        <dbReference type="ARBA" id="ARBA00004496"/>
    </source>
</evidence>
<comment type="caution">
    <text evidence="18">The sequence shown here is derived from an EMBL/GenBank/DDBJ whole genome shotgun (WGS) entry which is preliminary data.</text>
</comment>
<dbReference type="InterPro" id="IPR016032">
    <property type="entry name" value="Sig_transdc_resp-reg_C-effctor"/>
</dbReference>
<evidence type="ECO:0000313" key="20">
    <source>
        <dbReference type="Proteomes" id="UP000677265"/>
    </source>
</evidence>
<feature type="modified residue" description="4-aspartylphosphate" evidence="16">
    <location>
        <position position="54"/>
    </location>
</feature>
<evidence type="ECO:0000256" key="15">
    <source>
        <dbReference type="PIRSR" id="PIRSR002937-1"/>
    </source>
</evidence>
<gene>
    <name evidence="18" type="primary">spo0A</name>
    <name evidence="19" type="ORF">KHB02_018985</name>
    <name evidence="18" type="ORF">KHB02_23710</name>
</gene>
<feature type="binding site" evidence="15">
    <location>
        <position position="54"/>
    </location>
    <ligand>
        <name>Ca(2+)</name>
        <dbReference type="ChEBI" id="CHEBI:29108"/>
    </ligand>
</feature>
<accession>A0A942YC46</accession>
<evidence type="ECO:0000256" key="3">
    <source>
        <dbReference type="ARBA" id="ARBA00022490"/>
    </source>
</evidence>
<keyword evidence="11 14" id="KW-0010">Activator</keyword>
<evidence type="ECO:0000256" key="9">
    <source>
        <dbReference type="ARBA" id="ARBA00023015"/>
    </source>
</evidence>
<organism evidence="18">
    <name type="scientific">Neobacillus citreus</name>
    <dbReference type="NCBI Taxonomy" id="2833578"/>
    <lineage>
        <taxon>Bacteria</taxon>
        <taxon>Bacillati</taxon>
        <taxon>Bacillota</taxon>
        <taxon>Bacilli</taxon>
        <taxon>Bacillales</taxon>
        <taxon>Bacillaceae</taxon>
        <taxon>Neobacillus</taxon>
    </lineage>
</organism>
<evidence type="ECO:0000313" key="18">
    <source>
        <dbReference type="EMBL" id="MBS4184405.1"/>
    </source>
</evidence>
<dbReference type="GO" id="GO:0005509">
    <property type="term" value="F:calcium ion binding"/>
    <property type="evidence" value="ECO:0007669"/>
    <property type="project" value="UniProtKB-UniRule"/>
</dbReference>
<evidence type="ECO:0000259" key="17">
    <source>
        <dbReference type="PROSITE" id="PS50110"/>
    </source>
</evidence>
<dbReference type="PROSITE" id="PS50110">
    <property type="entry name" value="RESPONSE_REGULATORY"/>
    <property type="match status" value="1"/>
</dbReference>
<keyword evidence="7 14" id="KW-0749">Sporulation</keyword>
<proteinExistence type="predicted"/>
<keyword evidence="5 16" id="KW-0597">Phosphoprotein</keyword>
<dbReference type="GO" id="GO:0030435">
    <property type="term" value="P:sporulation resulting in formation of a cellular spore"/>
    <property type="evidence" value="ECO:0007669"/>
    <property type="project" value="UniProtKB-UniRule"/>
</dbReference>
<keyword evidence="8 14" id="KW-0902">Two-component regulatory system</keyword>
<keyword evidence="12 14" id="KW-0804">Transcription</keyword>
<keyword evidence="20" id="KW-1185">Reference proteome</keyword>
<comment type="function">
    <text evidence="13">May play the central regulatory role in sporulation. It may be an element of the effector pathway responsible for the activation of sporulation genes in response to nutritional stress. Spo0A may act in concert with Spo0H (a sigma factor) to control the expression of some genes that are critical to the sporulation process. Repressor of abrB, activator of the spoIIa operon. Binds the DNA sequence 5'-TGNCGAA-3' (0A box).</text>
</comment>
<dbReference type="InterPro" id="IPR001789">
    <property type="entry name" value="Sig_transdc_resp-reg_receiver"/>
</dbReference>
<dbReference type="AlphaFoldDB" id="A0A942YC46"/>
<name>A0A942YC46_9BACI</name>
<evidence type="ECO:0000256" key="4">
    <source>
        <dbReference type="ARBA" id="ARBA00022491"/>
    </source>
</evidence>
<dbReference type="Gene3D" id="1.10.10.10">
    <property type="entry name" value="Winged helix-like DNA-binding domain superfamily/Winged helix DNA-binding domain"/>
    <property type="match status" value="1"/>
</dbReference>
<dbReference type="PANTHER" id="PTHR45526:SF1">
    <property type="entry name" value="TRANSCRIPTIONAL REGULATORY PROTEIN DCUR-RELATED"/>
    <property type="match status" value="1"/>
</dbReference>
<dbReference type="EMBL" id="JAGYPE010000004">
    <property type="protein sequence ID" value="MBS4184405.1"/>
    <property type="molecule type" value="Genomic_DNA"/>
</dbReference>
<evidence type="ECO:0000313" key="19">
    <source>
        <dbReference type="EMBL" id="MCH6267609.1"/>
    </source>
</evidence>
<sequence length="257" mass="28849">MIKIGIIDDNFQLTVILNEYLSKLVDMKVVGIAHNGMEGMELIKREHPDVVILDLIMPHTDGFSLLEKLYADHISTKVLMLTAFGKEDIIKKANELGVSYFLLKPFELSQLSDTIRTICSNESYSIKISRESKPANENKSGESLEVRITDVLRSMGIPANLKGYIFLREAIQMVFRNVELLGGITKLIYPAIAKLYNTTPSRVERAIRHSIEVGWNRGSIEHLNLVFGNTVSPLKGKPTNSEFIALIADHLRLQKVG</sequence>
<dbReference type="SMART" id="SM00448">
    <property type="entry name" value="REC"/>
    <property type="match status" value="1"/>
</dbReference>
<dbReference type="GO" id="GO:0003677">
    <property type="term" value="F:DNA binding"/>
    <property type="evidence" value="ECO:0007669"/>
    <property type="project" value="UniProtKB-KW"/>
</dbReference>
<dbReference type="InterPro" id="IPR051271">
    <property type="entry name" value="2C-system_Tx_regulators"/>
</dbReference>
<evidence type="ECO:0000256" key="16">
    <source>
        <dbReference type="PROSITE-ProRule" id="PRU00169"/>
    </source>
</evidence>
<dbReference type="GO" id="GO:0005737">
    <property type="term" value="C:cytoplasm"/>
    <property type="evidence" value="ECO:0007669"/>
    <property type="project" value="UniProtKB-SubCell"/>
</dbReference>
<keyword evidence="6 14" id="KW-0106">Calcium</keyword>
<keyword evidence="10 14" id="KW-0238">DNA-binding</keyword>
<dbReference type="SUPFAM" id="SSF46894">
    <property type="entry name" value="C-terminal effector domain of the bipartite response regulators"/>
    <property type="match status" value="1"/>
</dbReference>
<comment type="cofactor">
    <cofactor evidence="14 15">
        <name>Ca(2+)</name>
        <dbReference type="ChEBI" id="CHEBI:29108"/>
    </cofactor>
    <text evidence="14 15">Binds 1 Ca(2+) ion per subunit.</text>
</comment>
<comment type="function">
    <text evidence="14">May play the central regulatory role in sporulation. It may be an element of the effector pathway responsible for the activation of sporulation genes in response to nutritional stress. Spo0A may act in concert with spo0H (a sigma factor) to control the expression of some genes that are critical to the sporulation process.</text>
</comment>
<dbReference type="InterPro" id="IPR036388">
    <property type="entry name" value="WH-like_DNA-bd_sf"/>
</dbReference>